<dbReference type="STRING" id="662367.SAMN05216167_106312"/>
<proteinExistence type="predicted"/>
<dbReference type="CDD" id="cd15482">
    <property type="entry name" value="Sialidase_non-viral"/>
    <property type="match status" value="1"/>
</dbReference>
<evidence type="ECO:0000313" key="4">
    <source>
        <dbReference type="Proteomes" id="UP000198598"/>
    </source>
</evidence>
<dbReference type="Proteomes" id="UP000198598">
    <property type="component" value="Unassembled WGS sequence"/>
</dbReference>
<feature type="chain" id="PRO_5011481181" evidence="1">
    <location>
        <begin position="22"/>
        <end position="346"/>
    </location>
</feature>
<keyword evidence="1" id="KW-0732">Signal</keyword>
<dbReference type="PANTHER" id="PTHR43752:SF2">
    <property type="entry name" value="BNR_ASP-BOX REPEAT FAMILY PROTEIN"/>
    <property type="match status" value="1"/>
</dbReference>
<feature type="signal peptide" evidence="1">
    <location>
        <begin position="1"/>
        <end position="21"/>
    </location>
</feature>
<dbReference type="SUPFAM" id="SSF50939">
    <property type="entry name" value="Sialidases"/>
    <property type="match status" value="1"/>
</dbReference>
<keyword evidence="4" id="KW-1185">Reference proteome</keyword>
<dbReference type="Pfam" id="PF13088">
    <property type="entry name" value="BNR_2"/>
    <property type="match status" value="1"/>
</dbReference>
<sequence>MRPLFLLAFTTLLCSIQFVSAQSDNPPIVLNEWIYEKAPFPECHASTLAETPKGLVAAWFGGTRERHPDVGIWVNSRSATNWTTPVEVATGVQPDGKRLPCWNPVLFQVPGGDLLLFYKVGPSPSTWWGLLKRSSDAGKTWSEAERLPEGILGPIKNKPVLLASGVLLCPTSSEDHNWRVHFEQTSDLGKTWQKTGPINDGVEDGAIQPSILFHADGQLQALCRSQKSGFILETWSKDNGKTWSPLQKTSLPNPNSGTDAVTLKDGRQVLVYNPTSPVAGKSGPRTPLDVAISSDGKTWKSLARLESAPGEYSYPAVIQTADGLVHVTYTWKRNRIRHVVLDPTKG</sequence>
<reference evidence="3 4" key="1">
    <citation type="submission" date="2016-10" db="EMBL/GenBank/DDBJ databases">
        <authorList>
            <person name="de Groot N.N."/>
        </authorList>
    </citation>
    <scope>NUCLEOTIDE SEQUENCE [LARGE SCALE GENOMIC DNA]</scope>
    <source>
        <strain evidence="3 4">DSM 26130</strain>
    </source>
</reference>
<dbReference type="Gene3D" id="2.120.10.10">
    <property type="match status" value="1"/>
</dbReference>
<accession>A0A1I1URQ5</accession>
<dbReference type="PANTHER" id="PTHR43752">
    <property type="entry name" value="BNR/ASP-BOX REPEAT FAMILY PROTEIN"/>
    <property type="match status" value="1"/>
</dbReference>
<evidence type="ECO:0000313" key="3">
    <source>
        <dbReference type="EMBL" id="SFD71483.1"/>
    </source>
</evidence>
<evidence type="ECO:0000259" key="2">
    <source>
        <dbReference type="Pfam" id="PF13088"/>
    </source>
</evidence>
<dbReference type="RefSeq" id="WP_093828640.1">
    <property type="nucleotide sequence ID" value="NZ_FOLQ01000006.1"/>
</dbReference>
<feature type="domain" description="Sialidase" evidence="2">
    <location>
        <begin position="55"/>
        <end position="327"/>
    </location>
</feature>
<name>A0A1I1URQ5_9BACT</name>
<dbReference type="EMBL" id="FOLQ01000006">
    <property type="protein sequence ID" value="SFD71483.1"/>
    <property type="molecule type" value="Genomic_DNA"/>
</dbReference>
<evidence type="ECO:0000256" key="1">
    <source>
        <dbReference type="SAM" id="SignalP"/>
    </source>
</evidence>
<dbReference type="InterPro" id="IPR036278">
    <property type="entry name" value="Sialidase_sf"/>
</dbReference>
<protein>
    <submittedName>
        <fullName evidence="3">Predicted neuraminidase (Sialidase)</fullName>
    </submittedName>
</protein>
<gene>
    <name evidence="3" type="ORF">SAMN05216167_106312</name>
</gene>
<dbReference type="OrthoDB" id="41724at2"/>
<organism evidence="3 4">
    <name type="scientific">Spirosoma endophyticum</name>
    <dbReference type="NCBI Taxonomy" id="662367"/>
    <lineage>
        <taxon>Bacteria</taxon>
        <taxon>Pseudomonadati</taxon>
        <taxon>Bacteroidota</taxon>
        <taxon>Cytophagia</taxon>
        <taxon>Cytophagales</taxon>
        <taxon>Cytophagaceae</taxon>
        <taxon>Spirosoma</taxon>
    </lineage>
</organism>
<dbReference type="AlphaFoldDB" id="A0A1I1URQ5"/>
<dbReference type="InterPro" id="IPR011040">
    <property type="entry name" value="Sialidase"/>
</dbReference>